<accession>A0A062UBN3</accession>
<evidence type="ECO:0000256" key="1">
    <source>
        <dbReference type="SAM" id="MobiDB-lite"/>
    </source>
</evidence>
<dbReference type="InterPro" id="IPR025227">
    <property type="entry name" value="DUF4169"/>
</dbReference>
<dbReference type="STRING" id="1280947.HY30_17030"/>
<dbReference type="RefSeq" id="WP_034739763.1">
    <property type="nucleotide sequence ID" value="NZ_AWFG01000026.1"/>
</dbReference>
<organism evidence="2 3">
    <name type="scientific">Hyphomonas chukchiensis</name>
    <dbReference type="NCBI Taxonomy" id="1280947"/>
    <lineage>
        <taxon>Bacteria</taxon>
        <taxon>Pseudomonadati</taxon>
        <taxon>Pseudomonadota</taxon>
        <taxon>Alphaproteobacteria</taxon>
        <taxon>Hyphomonadales</taxon>
        <taxon>Hyphomonadaceae</taxon>
        <taxon>Hyphomonas</taxon>
    </lineage>
</organism>
<evidence type="ECO:0000313" key="3">
    <source>
        <dbReference type="Proteomes" id="UP000027190"/>
    </source>
</evidence>
<feature type="compositionally biased region" description="Basic and acidic residues" evidence="1">
    <location>
        <begin position="33"/>
        <end position="64"/>
    </location>
</feature>
<sequence length="64" mass="7073">MTTPINLNKARKAKARSAKEQAAAENRAKFGRTKVEKSLEQARAEKLARLTDGHRLDGNPDKQG</sequence>
<dbReference type="PATRIC" id="fig|1280947.3.peg.1984"/>
<protein>
    <submittedName>
        <fullName evidence="2">Uncharacterized protein</fullName>
    </submittedName>
</protein>
<dbReference type="Pfam" id="PF13770">
    <property type="entry name" value="DUF4169"/>
    <property type="match status" value="1"/>
</dbReference>
<evidence type="ECO:0000313" key="2">
    <source>
        <dbReference type="EMBL" id="KCZ57771.1"/>
    </source>
</evidence>
<dbReference type="eggNOG" id="ENOG50339KS">
    <property type="taxonomic scope" value="Bacteria"/>
</dbReference>
<dbReference type="EMBL" id="AWFG01000026">
    <property type="protein sequence ID" value="KCZ57771.1"/>
    <property type="molecule type" value="Genomic_DNA"/>
</dbReference>
<proteinExistence type="predicted"/>
<keyword evidence="3" id="KW-1185">Reference proteome</keyword>
<name>A0A062UBN3_9PROT</name>
<feature type="region of interest" description="Disordered" evidence="1">
    <location>
        <begin position="1"/>
        <end position="64"/>
    </location>
</feature>
<comment type="caution">
    <text evidence="2">The sequence shown here is derived from an EMBL/GenBank/DDBJ whole genome shotgun (WGS) entry which is preliminary data.</text>
</comment>
<dbReference type="OrthoDB" id="7192657at2"/>
<gene>
    <name evidence="2" type="ORF">HY30_17030</name>
</gene>
<reference evidence="2 3" key="1">
    <citation type="journal article" date="2014" name="Antonie Van Leeuwenhoek">
        <title>Hyphomonas beringensis sp. nov. and Hyphomonas chukchiensis sp. nov., isolated from surface seawater of the Bering Sea and Chukchi Sea.</title>
        <authorList>
            <person name="Li C."/>
            <person name="Lai Q."/>
            <person name="Li G."/>
            <person name="Dong C."/>
            <person name="Wang J."/>
            <person name="Liao Y."/>
            <person name="Shao Z."/>
        </authorList>
    </citation>
    <scope>NUCLEOTIDE SEQUENCE [LARGE SCALE GENOMIC DNA]</scope>
    <source>
        <strain evidence="2 3">BH-BN04-4</strain>
    </source>
</reference>
<dbReference type="Proteomes" id="UP000027190">
    <property type="component" value="Unassembled WGS sequence"/>
</dbReference>
<dbReference type="AlphaFoldDB" id="A0A062UBN3"/>